<evidence type="ECO:0000313" key="4">
    <source>
        <dbReference type="Proteomes" id="UP000006591"/>
    </source>
</evidence>
<feature type="chain" id="PRO_5010027073" evidence="2">
    <location>
        <begin position="33"/>
        <end position="175"/>
    </location>
</feature>
<keyword evidence="4" id="KW-1185">Reference proteome</keyword>
<dbReference type="HOGENOM" id="CLU_1534958_0_0_1"/>
<dbReference type="Proteomes" id="UP000006591">
    <property type="component" value="Chromosome 8"/>
</dbReference>
<dbReference type="Gramene" id="ONIVA08G02150.1">
    <property type="protein sequence ID" value="ONIVA08G02150.1"/>
    <property type="gene ID" value="ONIVA08G02150"/>
</dbReference>
<dbReference type="EnsemblPlants" id="ONIVA08G02150.1">
    <property type="protein sequence ID" value="ONIVA08G02150.1"/>
    <property type="gene ID" value="ONIVA08G02150"/>
</dbReference>
<reference evidence="3" key="1">
    <citation type="submission" date="2015-04" db="UniProtKB">
        <authorList>
            <consortium name="EnsemblPlants"/>
        </authorList>
    </citation>
    <scope>IDENTIFICATION</scope>
    <source>
        <strain evidence="3">SL10</strain>
    </source>
</reference>
<protein>
    <submittedName>
        <fullName evidence="3">Uncharacterized protein</fullName>
    </submittedName>
</protein>
<keyword evidence="2" id="KW-0732">Signal</keyword>
<feature type="compositionally biased region" description="Polar residues" evidence="1">
    <location>
        <begin position="100"/>
        <end position="109"/>
    </location>
</feature>
<reference evidence="3" key="2">
    <citation type="submission" date="2018-04" db="EMBL/GenBank/DDBJ databases">
        <title>OnivRS2 (Oryza nivara Reference Sequence Version 2).</title>
        <authorList>
            <person name="Zhang J."/>
            <person name="Kudrna D."/>
            <person name="Lee S."/>
            <person name="Talag J."/>
            <person name="Rajasekar S."/>
            <person name="Welchert J."/>
            <person name="Hsing Y.-I."/>
            <person name="Wing R.A."/>
        </authorList>
    </citation>
    <scope>NUCLEOTIDE SEQUENCE [LARGE SCALE GENOMIC DNA]</scope>
    <source>
        <strain evidence="3">SL10</strain>
    </source>
</reference>
<sequence length="175" mass="18238">MGAARRLRFGLRAAAAAMALLLLLLPSSLSLALSPPPPPPPFFPPQWAPPVPGGGGPFAEHGVGYGSGPDGSHNPTVSSVHGNQYMPTASTICHPPSLSFSNPSTASSLSRRRGAAEEDETMGGAGAAEDGRFARPAPSSPRSACYCFSDFFAYACVLDFVYGLRTRVACLWKCL</sequence>
<dbReference type="Gramene" id="ONIVA08G02150.2">
    <property type="protein sequence ID" value="ONIVA08G02150.2"/>
    <property type="gene ID" value="ONIVA08G02150"/>
</dbReference>
<evidence type="ECO:0000256" key="1">
    <source>
        <dbReference type="SAM" id="MobiDB-lite"/>
    </source>
</evidence>
<name>A0A0E0I6Z0_ORYNI</name>
<dbReference type="AlphaFoldDB" id="A0A0E0I6Z0"/>
<proteinExistence type="predicted"/>
<feature type="signal peptide" evidence="2">
    <location>
        <begin position="1"/>
        <end position="32"/>
    </location>
</feature>
<evidence type="ECO:0000313" key="3">
    <source>
        <dbReference type="EnsemblPlants" id="ONIVA08G02150.2"/>
    </source>
</evidence>
<organism evidence="3">
    <name type="scientific">Oryza nivara</name>
    <name type="common">Indian wild rice</name>
    <name type="synonym">Oryza sativa f. spontanea</name>
    <dbReference type="NCBI Taxonomy" id="4536"/>
    <lineage>
        <taxon>Eukaryota</taxon>
        <taxon>Viridiplantae</taxon>
        <taxon>Streptophyta</taxon>
        <taxon>Embryophyta</taxon>
        <taxon>Tracheophyta</taxon>
        <taxon>Spermatophyta</taxon>
        <taxon>Magnoliopsida</taxon>
        <taxon>Liliopsida</taxon>
        <taxon>Poales</taxon>
        <taxon>Poaceae</taxon>
        <taxon>BOP clade</taxon>
        <taxon>Oryzoideae</taxon>
        <taxon>Oryzeae</taxon>
        <taxon>Oryzinae</taxon>
        <taxon>Oryza</taxon>
    </lineage>
</organism>
<evidence type="ECO:0000256" key="2">
    <source>
        <dbReference type="SAM" id="SignalP"/>
    </source>
</evidence>
<feature type="region of interest" description="Disordered" evidence="1">
    <location>
        <begin position="100"/>
        <end position="135"/>
    </location>
</feature>
<dbReference type="EnsemblPlants" id="ONIVA08G02150.2">
    <property type="protein sequence ID" value="ONIVA08G02150.2"/>
    <property type="gene ID" value="ONIVA08G02150"/>
</dbReference>
<accession>A0A0E0I6Z0</accession>